<sequence>MVDASARALASRVLVLLMCFVASVAFAAVIPLLWHDKLYVDGLTILHTQGALEPFGSSFASTAYLLSPVLEGMRALRIDLDGYGVAYTDDLLLANGVFGGLFYIGMAVLVLQWRLRADYRNVLVFAACVVLLAPFYFNITKELVLFVPTLFALALFRAGVLSFRGLLVLCVIILVVCGIYFRIYYLAFAVLLPVQWLLLKRGKALLALYLVAALMVVLFHDHLPLDLIRKGRALYLEGVSASRIVYPFDDAGGIGFLLNRAITFGWMLAPLNLLLISPTYAPFVLFQMYLTWRMIAAFRQPEKNVQSFAACAVLAFTMVSALFEPDYGSYFRHKISVLPFILLLIADFQFDRTEKEPASCAV</sequence>
<accession>A0ABN9JLR3</accession>
<feature type="transmembrane region" description="Helical" evidence="1">
    <location>
        <begin position="118"/>
        <end position="137"/>
    </location>
</feature>
<reference evidence="2 3" key="1">
    <citation type="submission" date="2023-07" db="EMBL/GenBank/DDBJ databases">
        <authorList>
            <person name="Peeters C."/>
        </authorList>
    </citation>
    <scope>NUCLEOTIDE SEQUENCE [LARGE SCALE GENOMIC DNA]</scope>
    <source>
        <strain evidence="2 3">LMG 18101</strain>
    </source>
</reference>
<dbReference type="EMBL" id="CATZLL010000004">
    <property type="protein sequence ID" value="CAJ0812367.1"/>
    <property type="molecule type" value="Genomic_DNA"/>
</dbReference>
<evidence type="ECO:0000313" key="3">
    <source>
        <dbReference type="Proteomes" id="UP001189757"/>
    </source>
</evidence>
<dbReference type="Proteomes" id="UP001189757">
    <property type="component" value="Unassembled WGS sequence"/>
</dbReference>
<feature type="transmembrane region" description="Helical" evidence="1">
    <location>
        <begin position="304"/>
        <end position="323"/>
    </location>
</feature>
<feature type="transmembrane region" description="Helical" evidence="1">
    <location>
        <begin position="273"/>
        <end position="292"/>
    </location>
</feature>
<feature type="transmembrane region" description="Helical" evidence="1">
    <location>
        <begin position="12"/>
        <end position="34"/>
    </location>
</feature>
<feature type="transmembrane region" description="Helical" evidence="1">
    <location>
        <begin position="204"/>
        <end position="223"/>
    </location>
</feature>
<keyword evidence="1" id="KW-0472">Membrane</keyword>
<protein>
    <recommendedName>
        <fullName evidence="4">EpsG family protein</fullName>
    </recommendedName>
</protein>
<feature type="transmembrane region" description="Helical" evidence="1">
    <location>
        <begin position="143"/>
        <end position="160"/>
    </location>
</feature>
<dbReference type="RefSeq" id="WP_199027619.1">
    <property type="nucleotide sequence ID" value="NZ_CATZLL010000004.1"/>
</dbReference>
<feature type="transmembrane region" description="Helical" evidence="1">
    <location>
        <begin position="167"/>
        <end position="192"/>
    </location>
</feature>
<proteinExistence type="predicted"/>
<organism evidence="2 3">
    <name type="scientific">Ralstonia flaminis</name>
    <dbReference type="NCBI Taxonomy" id="3058597"/>
    <lineage>
        <taxon>Bacteria</taxon>
        <taxon>Pseudomonadati</taxon>
        <taxon>Pseudomonadota</taxon>
        <taxon>Betaproteobacteria</taxon>
        <taxon>Burkholderiales</taxon>
        <taxon>Burkholderiaceae</taxon>
        <taxon>Ralstonia</taxon>
    </lineage>
</organism>
<comment type="caution">
    <text evidence="2">The sequence shown here is derived from an EMBL/GenBank/DDBJ whole genome shotgun (WGS) entry which is preliminary data.</text>
</comment>
<keyword evidence="1" id="KW-1133">Transmembrane helix</keyword>
<keyword evidence="1" id="KW-0812">Transmembrane</keyword>
<evidence type="ECO:0008006" key="4">
    <source>
        <dbReference type="Google" id="ProtNLM"/>
    </source>
</evidence>
<evidence type="ECO:0000256" key="1">
    <source>
        <dbReference type="SAM" id="Phobius"/>
    </source>
</evidence>
<feature type="transmembrane region" description="Helical" evidence="1">
    <location>
        <begin position="91"/>
        <end position="111"/>
    </location>
</feature>
<evidence type="ECO:0000313" key="2">
    <source>
        <dbReference type="EMBL" id="CAJ0812367.1"/>
    </source>
</evidence>
<gene>
    <name evidence="2" type="ORF">LMG18101_01543</name>
</gene>
<name>A0ABN9JLR3_9RALS</name>
<keyword evidence="3" id="KW-1185">Reference proteome</keyword>